<dbReference type="RefSeq" id="WP_006701911.1">
    <property type="nucleotide sequence ID" value="NZ_JH932301.1"/>
</dbReference>
<proteinExistence type="predicted"/>
<comment type="caution">
    <text evidence="2">The sequence shown here is derived from an EMBL/GenBank/DDBJ whole genome shotgun (WGS) entry which is preliminary data.</text>
</comment>
<dbReference type="NCBIfam" id="TIGR03891">
    <property type="entry name" value="thiopep_ocin"/>
    <property type="match status" value="1"/>
</dbReference>
<dbReference type="Pfam" id="PF14028">
    <property type="entry name" value="Lant_dehydr_C"/>
    <property type="match status" value="1"/>
</dbReference>
<dbReference type="InterPro" id="IPR023809">
    <property type="entry name" value="Thiopep_bacteriocin_synth_dom"/>
</dbReference>
<dbReference type="Proteomes" id="UP000005147">
    <property type="component" value="Unassembled WGS sequence"/>
</dbReference>
<keyword evidence="3" id="KW-1185">Reference proteome</keyword>
<dbReference type="AlphaFoldDB" id="K1LHH1"/>
<evidence type="ECO:0000259" key="1">
    <source>
        <dbReference type="Pfam" id="PF14028"/>
    </source>
</evidence>
<dbReference type="EMBL" id="AGZE01000034">
    <property type="protein sequence ID" value="EKB54091.1"/>
    <property type="molecule type" value="Genomic_DNA"/>
</dbReference>
<dbReference type="STRING" id="883112.HMPREF9707_01268"/>
<dbReference type="HOGENOM" id="CLU_325103_0_0_9"/>
<sequence length="887" mass="105255">MEYISSYRQSINYSLLDAFKYLNITNDDDLIDFAKGNKAFINCLAFSNFNIIAYLYNDNLKPKRKKNLAKTIYKYLNRFYFNHMPNNLWAYSRPVIGDFQDKLKDNRVRLEYLSKTDSLSTKSPVRNVYRNPEIIVGDRYFYLINSLKDNKSKWKLKINNFLEEVYLNTGTLISMSRLFEEIDICTNFEEFLKDIEYLVSIDFLKCKLDANIYIHKIIDFDEEEFINFNYINNKQLIQELSLNDNFDKGRQSFFINLYKNKLNICGLFSRNSFSSVRNIVSIFTLEHNYDAAMECLTKYLDEYYGLNTFIPLAEIINSPFFDSLTSEKSMGVISSQMERLIRECNDQKYEEVSIDNLIGSLELEASIPETFSVPIQCLENGLYSINLNKVSSCANSFDNRLLYSVPEINLLAEDLIIENINQSSFISHLKHRNEKFYNDRYFTDFELPGYNNIKLEEMYIGYFNNNINLYVKKEGQYKSTIINVPSMLHVNSFSETMQKLIRLFGRDAEFRTNILDRYSYQSFLPRIKYKEWVIRSKTWIYIVLDDDFSLFYEDFKQFIKKWKIPQIVEIFIAENPLTINIHSEYHIRKIFNNIKNGTRIIISEMLNTVDNYPGEFIFNYSSENQYSHIIEVDEDSPLQTSLLDTISYGIKWVYYSVKVSVAFQNEMLVKIYDLIESEPSLINFHFVRYTENNINTLRLRFELNNKEQSLYIIEKIESVIGSHIYSVNRFTPEINRYGGKKSFEDIYSYFTLDSMFVIKIIKNKKINNRLLLTDCLSYFHILSVYDPDAFIEIRNKYLQGNLKQTRQTIDKFINDNTLNKLFMDFYLSNMIGIISMLKELNLNERVDIYMSILHMHRNRLLNDNNYMDELSMIKASLYSLSIKKMNE</sequence>
<name>K1LHH1_9LACT</name>
<reference evidence="2 3" key="1">
    <citation type="submission" date="2012-07" db="EMBL/GenBank/DDBJ databases">
        <title>The Genome Sequence of Facklamia ignava CCUG 37419.</title>
        <authorList>
            <consortium name="The Broad Institute Genome Sequencing Platform"/>
            <person name="Earl A."/>
            <person name="Ward D."/>
            <person name="Feldgarden M."/>
            <person name="Gevers D."/>
            <person name="Huys G."/>
            <person name="Walker B."/>
            <person name="Young S.K."/>
            <person name="Zeng Q."/>
            <person name="Gargeya S."/>
            <person name="Fitzgerald M."/>
            <person name="Haas B."/>
            <person name="Abouelleil A."/>
            <person name="Alvarado L."/>
            <person name="Arachchi H.M."/>
            <person name="Berlin A.M."/>
            <person name="Chapman S.B."/>
            <person name="Goldberg J."/>
            <person name="Griggs A."/>
            <person name="Gujja S."/>
            <person name="Hansen M."/>
            <person name="Howarth C."/>
            <person name="Imamovic A."/>
            <person name="Larimer J."/>
            <person name="McCowen C."/>
            <person name="Montmayeur A."/>
            <person name="Murphy C."/>
            <person name="Neiman D."/>
            <person name="Pearson M."/>
            <person name="Priest M."/>
            <person name="Roberts A."/>
            <person name="Saif S."/>
            <person name="Shea T."/>
            <person name="Sisk P."/>
            <person name="Sykes S."/>
            <person name="Wortman J."/>
            <person name="Nusbaum C."/>
            <person name="Birren B."/>
        </authorList>
    </citation>
    <scope>NUCLEOTIDE SEQUENCE [LARGE SCALE GENOMIC DNA]</scope>
    <source>
        <strain evidence="2 3">CCUG 37419</strain>
    </source>
</reference>
<evidence type="ECO:0000313" key="3">
    <source>
        <dbReference type="Proteomes" id="UP000005147"/>
    </source>
</evidence>
<protein>
    <submittedName>
        <fullName evidence="2">Thiopeptide-type bacteriocin biosynthesis domain-containing protein</fullName>
    </submittedName>
</protein>
<accession>K1LHH1</accession>
<evidence type="ECO:0000313" key="2">
    <source>
        <dbReference type="EMBL" id="EKB54091.1"/>
    </source>
</evidence>
<organism evidence="2 3">
    <name type="scientific">Falseniella ignava CCUG 37419</name>
    <dbReference type="NCBI Taxonomy" id="883112"/>
    <lineage>
        <taxon>Bacteria</taxon>
        <taxon>Bacillati</taxon>
        <taxon>Bacillota</taxon>
        <taxon>Bacilli</taxon>
        <taxon>Lactobacillales</taxon>
        <taxon>Aerococcaceae</taxon>
        <taxon>Falseniella</taxon>
    </lineage>
</organism>
<gene>
    <name evidence="2" type="ORF">HMPREF9707_01268</name>
</gene>
<feature type="domain" description="Thiopeptide-type bacteriocin biosynthesis" evidence="1">
    <location>
        <begin position="652"/>
        <end position="871"/>
    </location>
</feature>
<dbReference type="PATRIC" id="fig|883112.3.peg.1263"/>